<dbReference type="AlphaFoldDB" id="A0A1H8GTI6"/>
<organism evidence="1 2">
    <name type="scientific">Lihuaxuella thermophila</name>
    <dbReference type="NCBI Taxonomy" id="1173111"/>
    <lineage>
        <taxon>Bacteria</taxon>
        <taxon>Bacillati</taxon>
        <taxon>Bacillota</taxon>
        <taxon>Bacilli</taxon>
        <taxon>Bacillales</taxon>
        <taxon>Thermoactinomycetaceae</taxon>
        <taxon>Lihuaxuella</taxon>
    </lineage>
</organism>
<protein>
    <submittedName>
        <fullName evidence="1">Uncharacterized protein</fullName>
    </submittedName>
</protein>
<accession>A0A1H8GTI6</accession>
<reference evidence="1 2" key="1">
    <citation type="submission" date="2016-10" db="EMBL/GenBank/DDBJ databases">
        <authorList>
            <person name="de Groot N.N."/>
        </authorList>
    </citation>
    <scope>NUCLEOTIDE SEQUENCE [LARGE SCALE GENOMIC DNA]</scope>
    <source>
        <strain evidence="1 2">DSM 46701</strain>
    </source>
</reference>
<dbReference type="Proteomes" id="UP000199695">
    <property type="component" value="Unassembled WGS sequence"/>
</dbReference>
<evidence type="ECO:0000313" key="2">
    <source>
        <dbReference type="Proteomes" id="UP000199695"/>
    </source>
</evidence>
<keyword evidence="2" id="KW-1185">Reference proteome</keyword>
<evidence type="ECO:0000313" key="1">
    <source>
        <dbReference type="EMBL" id="SEN47165.1"/>
    </source>
</evidence>
<proteinExistence type="predicted"/>
<sequence length="31" mass="3627">MFILYLKLAKLRKRAKRNKQPAGKVNNPCQV</sequence>
<name>A0A1H8GTI6_9BACL</name>
<gene>
    <name evidence="1" type="ORF">SAMN05444955_11261</name>
</gene>
<dbReference type="EMBL" id="FOCQ01000012">
    <property type="protein sequence ID" value="SEN47165.1"/>
    <property type="molecule type" value="Genomic_DNA"/>
</dbReference>